<evidence type="ECO:0000313" key="2">
    <source>
        <dbReference type="Proteomes" id="UP000094444"/>
    </source>
</evidence>
<protein>
    <submittedName>
        <fullName evidence="1">Uncharacterized protein</fullName>
    </submittedName>
</protein>
<dbReference type="Proteomes" id="UP000094444">
    <property type="component" value="Unassembled WGS sequence"/>
</dbReference>
<keyword evidence="2" id="KW-1185">Reference proteome</keyword>
<dbReference type="InParanoid" id="A0A2P5HJ83"/>
<organism evidence="1 2">
    <name type="scientific">Diaporthe helianthi</name>
    <dbReference type="NCBI Taxonomy" id="158607"/>
    <lineage>
        <taxon>Eukaryota</taxon>
        <taxon>Fungi</taxon>
        <taxon>Dikarya</taxon>
        <taxon>Ascomycota</taxon>
        <taxon>Pezizomycotina</taxon>
        <taxon>Sordariomycetes</taxon>
        <taxon>Sordariomycetidae</taxon>
        <taxon>Diaporthales</taxon>
        <taxon>Diaporthaceae</taxon>
        <taxon>Diaporthe</taxon>
    </lineage>
</organism>
<name>A0A2P5HJ83_DIAHE</name>
<dbReference type="AlphaFoldDB" id="A0A2P5HJ83"/>
<evidence type="ECO:0000313" key="1">
    <source>
        <dbReference type="EMBL" id="POS70308.1"/>
    </source>
</evidence>
<dbReference type="EMBL" id="MAVT02001688">
    <property type="protein sequence ID" value="POS70308.1"/>
    <property type="molecule type" value="Genomic_DNA"/>
</dbReference>
<accession>A0A2P5HJ83</accession>
<comment type="caution">
    <text evidence="1">The sequence shown here is derived from an EMBL/GenBank/DDBJ whole genome shotgun (WGS) entry which is preliminary data.</text>
</comment>
<proteinExistence type="predicted"/>
<reference evidence="1" key="1">
    <citation type="submission" date="2017-09" db="EMBL/GenBank/DDBJ databases">
        <title>Polyketide synthases of a Diaporthe helianthi virulent isolate.</title>
        <authorList>
            <person name="Baroncelli R."/>
        </authorList>
    </citation>
    <scope>NUCLEOTIDE SEQUENCE [LARGE SCALE GENOMIC DNA]</scope>
    <source>
        <strain evidence="1">7/96</strain>
    </source>
</reference>
<sequence>MPRCVSDNADMRAYAEPASRAGPCCGGSMTELRAAPLRTGGQAVGEALLHPHVHPGHMGPTSTAPRS</sequence>
<gene>
    <name evidence="1" type="ORF">DHEL01_v211296</name>
</gene>